<reference evidence="1 2" key="1">
    <citation type="journal article" date="2022" name="Hortic Res">
        <title>A haplotype resolved chromosomal level avocado genome allows analysis of novel avocado genes.</title>
        <authorList>
            <person name="Nath O."/>
            <person name="Fletcher S.J."/>
            <person name="Hayward A."/>
            <person name="Shaw L.M."/>
            <person name="Masouleh A.K."/>
            <person name="Furtado A."/>
            <person name="Henry R.J."/>
            <person name="Mitter N."/>
        </authorList>
    </citation>
    <scope>NUCLEOTIDE SEQUENCE [LARGE SCALE GENOMIC DNA]</scope>
    <source>
        <strain evidence="2">cv. Hass</strain>
    </source>
</reference>
<dbReference type="EMBL" id="CM056813">
    <property type="protein sequence ID" value="KAJ8639964.1"/>
    <property type="molecule type" value="Genomic_DNA"/>
</dbReference>
<evidence type="ECO:0000313" key="1">
    <source>
        <dbReference type="EMBL" id="KAJ8639964.1"/>
    </source>
</evidence>
<sequence>MAISKVIGLKASICFMVFVYFRKAGMTLVSIPFLHASIVDFLVAIASHPSINLPLLLGKSSDGNFPLWSKLLFGPYLASVRLYASLKRLKTREPAYNEVIEGLYVGGWPSSLDRLPPGEPAIIDCTCELPRNPAFSKNAYMCLPTWDTRAPQPFQIESAVRWACRKRSQKKPIYIHCAFGHGRSVSVMCALLVALGVAEDWKIAEKIIRERRPCIRMNALHRKSLEEWSKCLLSSKGSEESNVSSEVLSGGASRNQ</sequence>
<keyword evidence="2" id="KW-1185">Reference proteome</keyword>
<accession>A0ACC2M2Z2</accession>
<comment type="caution">
    <text evidence="1">The sequence shown here is derived from an EMBL/GenBank/DDBJ whole genome shotgun (WGS) entry which is preliminary data.</text>
</comment>
<proteinExistence type="predicted"/>
<dbReference type="Proteomes" id="UP001234297">
    <property type="component" value="Chromosome 5"/>
</dbReference>
<evidence type="ECO:0000313" key="2">
    <source>
        <dbReference type="Proteomes" id="UP001234297"/>
    </source>
</evidence>
<protein>
    <submittedName>
        <fullName evidence="1">Uncharacterized protein</fullName>
    </submittedName>
</protein>
<organism evidence="1 2">
    <name type="scientific">Persea americana</name>
    <name type="common">Avocado</name>
    <dbReference type="NCBI Taxonomy" id="3435"/>
    <lineage>
        <taxon>Eukaryota</taxon>
        <taxon>Viridiplantae</taxon>
        <taxon>Streptophyta</taxon>
        <taxon>Embryophyta</taxon>
        <taxon>Tracheophyta</taxon>
        <taxon>Spermatophyta</taxon>
        <taxon>Magnoliopsida</taxon>
        <taxon>Magnoliidae</taxon>
        <taxon>Laurales</taxon>
        <taxon>Lauraceae</taxon>
        <taxon>Persea</taxon>
    </lineage>
</organism>
<gene>
    <name evidence="1" type="ORF">MRB53_016658</name>
</gene>
<name>A0ACC2M2Z2_PERAE</name>